<keyword evidence="6 7" id="KW-0472">Membrane</keyword>
<dbReference type="PROSITE" id="PS50850">
    <property type="entry name" value="MFS"/>
    <property type="match status" value="1"/>
</dbReference>
<organism evidence="9">
    <name type="scientific">uncultured spirochete</name>
    <dbReference type="NCBI Taxonomy" id="156406"/>
    <lineage>
        <taxon>Bacteria</taxon>
        <taxon>Pseudomonadati</taxon>
        <taxon>Spirochaetota</taxon>
        <taxon>Spirochaetia</taxon>
        <taxon>Spirochaetales</taxon>
        <taxon>environmental samples</taxon>
    </lineage>
</organism>
<evidence type="ECO:0000256" key="5">
    <source>
        <dbReference type="ARBA" id="ARBA00022989"/>
    </source>
</evidence>
<evidence type="ECO:0000256" key="1">
    <source>
        <dbReference type="ARBA" id="ARBA00004651"/>
    </source>
</evidence>
<feature type="transmembrane region" description="Helical" evidence="7">
    <location>
        <begin position="373"/>
        <end position="392"/>
    </location>
</feature>
<gene>
    <name evidence="9" type="ORF">SPIRO4BDMA_50490</name>
</gene>
<feature type="transmembrane region" description="Helical" evidence="7">
    <location>
        <begin position="342"/>
        <end position="367"/>
    </location>
</feature>
<feature type="transmembrane region" description="Helical" evidence="7">
    <location>
        <begin position="218"/>
        <end position="243"/>
    </location>
</feature>
<dbReference type="AlphaFoldDB" id="A0A3P3XRR1"/>
<feature type="transmembrane region" description="Helical" evidence="7">
    <location>
        <begin position="134"/>
        <end position="153"/>
    </location>
</feature>
<evidence type="ECO:0000256" key="2">
    <source>
        <dbReference type="ARBA" id="ARBA00022448"/>
    </source>
</evidence>
<feature type="transmembrane region" description="Helical" evidence="7">
    <location>
        <begin position="12"/>
        <end position="33"/>
    </location>
</feature>
<keyword evidence="4 7" id="KW-0812">Transmembrane</keyword>
<protein>
    <submittedName>
        <fullName evidence="9">Major facilitator superfamily MFS_1</fullName>
    </submittedName>
</protein>
<evidence type="ECO:0000256" key="3">
    <source>
        <dbReference type="ARBA" id="ARBA00022475"/>
    </source>
</evidence>
<dbReference type="Gene3D" id="1.20.1250.20">
    <property type="entry name" value="MFS general substrate transporter like domains"/>
    <property type="match status" value="2"/>
</dbReference>
<accession>A0A3P3XRR1</accession>
<feature type="transmembrane region" description="Helical" evidence="7">
    <location>
        <begin position="78"/>
        <end position="96"/>
    </location>
</feature>
<dbReference type="GO" id="GO:0005886">
    <property type="term" value="C:plasma membrane"/>
    <property type="evidence" value="ECO:0007669"/>
    <property type="project" value="UniProtKB-SubCell"/>
</dbReference>
<comment type="subcellular location">
    <subcellularLocation>
        <location evidence="1">Cell membrane</location>
        <topology evidence="1">Multi-pass membrane protein</topology>
    </subcellularLocation>
</comment>
<sequence>MEQWRKSFSTLMIAEFLAIAGFSTSNPIIPLYLRDLGVTDTAALNAWTGAINGLAAFVMALAAPIWGALADNYGRKLMLLRAMGGGAILMGLMAITTSPWQVLVLKGIQGAITGTVAAATVLTASLVPTNQIGYYMGLLQMAVFAGNSAGPLIGGVVTDIAGARVNFLVTSALLAIAAIMVHRRVVEIDIPKPKQRSVIRNAIPDFSVLKGPSVLKQIFIVIFFVQMGNAITGPIIPLVVLALQKRDVFAGSISGILIGVTSVAAALGSVVTGKVSQRFGYGRALLVCVTGAFLFYIPQGIVMNVWQLLVLRFISGFFIGGTMPTANALIALHVTKEKQGSVYGLSSAVSNMGGSFGPVLGAAAATLAGYQSVFFLSALMFFGVSIGVWRLVRKPKELVGHNVE</sequence>
<feature type="transmembrane region" description="Helical" evidence="7">
    <location>
        <begin position="284"/>
        <end position="303"/>
    </location>
</feature>
<name>A0A3P3XRR1_9SPIR</name>
<evidence type="ECO:0000313" key="9">
    <source>
        <dbReference type="EMBL" id="SLM18975.1"/>
    </source>
</evidence>
<evidence type="ECO:0000256" key="7">
    <source>
        <dbReference type="SAM" id="Phobius"/>
    </source>
</evidence>
<feature type="transmembrane region" description="Helical" evidence="7">
    <location>
        <begin position="249"/>
        <end position="272"/>
    </location>
</feature>
<feature type="domain" description="Major facilitator superfamily (MFS) profile" evidence="8">
    <location>
        <begin position="7"/>
        <end position="396"/>
    </location>
</feature>
<dbReference type="PANTHER" id="PTHR43414">
    <property type="entry name" value="MULTIDRUG RESISTANCE PROTEIN MDTG"/>
    <property type="match status" value="1"/>
</dbReference>
<dbReference type="GO" id="GO:0022857">
    <property type="term" value="F:transmembrane transporter activity"/>
    <property type="evidence" value="ECO:0007669"/>
    <property type="project" value="InterPro"/>
</dbReference>
<feature type="transmembrane region" description="Helical" evidence="7">
    <location>
        <begin position="45"/>
        <end position="66"/>
    </location>
</feature>
<dbReference type="Pfam" id="PF07690">
    <property type="entry name" value="MFS_1"/>
    <property type="match status" value="1"/>
</dbReference>
<dbReference type="InterPro" id="IPR036259">
    <property type="entry name" value="MFS_trans_sf"/>
</dbReference>
<dbReference type="InterPro" id="IPR011701">
    <property type="entry name" value="MFS"/>
</dbReference>
<feature type="transmembrane region" description="Helical" evidence="7">
    <location>
        <begin position="165"/>
        <end position="186"/>
    </location>
</feature>
<dbReference type="EMBL" id="FWDO01000005">
    <property type="protein sequence ID" value="SLM18975.1"/>
    <property type="molecule type" value="Genomic_DNA"/>
</dbReference>
<feature type="transmembrane region" description="Helical" evidence="7">
    <location>
        <begin position="309"/>
        <end position="330"/>
    </location>
</feature>
<dbReference type="InterPro" id="IPR001958">
    <property type="entry name" value="Tet-R_TetA/multi-R_MdtG-like"/>
</dbReference>
<reference evidence="9" key="1">
    <citation type="submission" date="2017-02" db="EMBL/GenBank/DDBJ databases">
        <authorList>
            <person name="Regsiter A."/>
            <person name="William W."/>
        </authorList>
    </citation>
    <scope>NUCLEOTIDE SEQUENCE</scope>
    <source>
        <strain evidence="9">BdmA 4</strain>
    </source>
</reference>
<keyword evidence="3" id="KW-1003">Cell membrane</keyword>
<keyword evidence="5 7" id="KW-1133">Transmembrane helix</keyword>
<dbReference type="PRINTS" id="PR01035">
    <property type="entry name" value="TCRTETA"/>
</dbReference>
<evidence type="ECO:0000256" key="6">
    <source>
        <dbReference type="ARBA" id="ARBA00023136"/>
    </source>
</evidence>
<feature type="transmembrane region" description="Helical" evidence="7">
    <location>
        <begin position="108"/>
        <end position="127"/>
    </location>
</feature>
<dbReference type="PANTHER" id="PTHR43414:SF6">
    <property type="entry name" value="MULTIDRUG RESISTANCE PROTEIN MDTG"/>
    <property type="match status" value="1"/>
</dbReference>
<proteinExistence type="predicted"/>
<dbReference type="SUPFAM" id="SSF103473">
    <property type="entry name" value="MFS general substrate transporter"/>
    <property type="match status" value="2"/>
</dbReference>
<evidence type="ECO:0000259" key="8">
    <source>
        <dbReference type="PROSITE" id="PS50850"/>
    </source>
</evidence>
<evidence type="ECO:0000256" key="4">
    <source>
        <dbReference type="ARBA" id="ARBA00022692"/>
    </source>
</evidence>
<keyword evidence="2" id="KW-0813">Transport</keyword>
<dbReference type="InterPro" id="IPR020846">
    <property type="entry name" value="MFS_dom"/>
</dbReference>